<sequence length="89" mass="10199">MTQKTGKIISRAKALKISRKFLIDAEKERIKIAAIEASKGEKMKLSELAKKAARLPHLEFDWAGVEQWNEESFTDNINNFDDLLSYIES</sequence>
<dbReference type="AlphaFoldDB" id="A0A6M3JEY7"/>
<organism evidence="1">
    <name type="scientific">viral metagenome</name>
    <dbReference type="NCBI Taxonomy" id="1070528"/>
    <lineage>
        <taxon>unclassified sequences</taxon>
        <taxon>metagenomes</taxon>
        <taxon>organismal metagenomes</taxon>
    </lineage>
</organism>
<dbReference type="EMBL" id="MT141634">
    <property type="protein sequence ID" value="QJA68624.1"/>
    <property type="molecule type" value="Genomic_DNA"/>
</dbReference>
<accession>A0A6M3JEY7</accession>
<gene>
    <name evidence="1" type="ORF">MM415A06052_0003</name>
</gene>
<evidence type="ECO:0000313" key="1">
    <source>
        <dbReference type="EMBL" id="QJA68624.1"/>
    </source>
</evidence>
<name>A0A6M3JEY7_9ZZZZ</name>
<protein>
    <submittedName>
        <fullName evidence="1">Uncharacterized protein</fullName>
    </submittedName>
</protein>
<proteinExistence type="predicted"/>
<reference evidence="1" key="1">
    <citation type="submission" date="2020-03" db="EMBL/GenBank/DDBJ databases">
        <title>The deep terrestrial virosphere.</title>
        <authorList>
            <person name="Holmfeldt K."/>
            <person name="Nilsson E."/>
            <person name="Simone D."/>
            <person name="Lopez-Fernandez M."/>
            <person name="Wu X."/>
            <person name="de Brujin I."/>
            <person name="Lundin D."/>
            <person name="Andersson A."/>
            <person name="Bertilsson S."/>
            <person name="Dopson M."/>
        </authorList>
    </citation>
    <scope>NUCLEOTIDE SEQUENCE</scope>
    <source>
        <strain evidence="1">MM415A06052</strain>
    </source>
</reference>